<dbReference type="AlphaFoldDB" id="A0A1Q2L4S7"/>
<sequence length="72" mass="8352">MKLEDIKVLLRTIVQYDTVNITQTFTKTEEDRVIVRCLPNTKTIELTFIPTQTVEYHESIDKAAQVIAEQIN</sequence>
<dbReference type="RefSeq" id="WP_077591282.1">
    <property type="nucleotide sequence ID" value="NZ_CP019641.1"/>
</dbReference>
<evidence type="ECO:0000313" key="1">
    <source>
        <dbReference type="EMBL" id="AQQ55423.1"/>
    </source>
</evidence>
<dbReference type="KEGG" id="pmar:B0X71_19855"/>
<reference evidence="1 2" key="1">
    <citation type="submission" date="2017-02" db="EMBL/GenBank/DDBJ databases">
        <title>The complete genomic sequence of a novel cold adapted crude oil-degrading bacterium Planococcus qaidamina Y42.</title>
        <authorList>
            <person name="Yang R."/>
        </authorList>
    </citation>
    <scope>NUCLEOTIDE SEQUENCE [LARGE SCALE GENOMIC DNA]</scope>
    <source>
        <strain evidence="1 2">Y42</strain>
        <plasmid evidence="1 2">unnamed1</plasmid>
    </source>
</reference>
<accession>A0A1Q2L4S7</accession>
<keyword evidence="1" id="KW-0614">Plasmid</keyword>
<organism evidence="1 2">
    <name type="scientific">Planococcus lenghuensis</name>
    <dbReference type="NCBI Taxonomy" id="2213202"/>
    <lineage>
        <taxon>Bacteria</taxon>
        <taxon>Bacillati</taxon>
        <taxon>Bacillota</taxon>
        <taxon>Bacilli</taxon>
        <taxon>Bacillales</taxon>
        <taxon>Caryophanaceae</taxon>
        <taxon>Planococcus</taxon>
    </lineage>
</organism>
<keyword evidence="2" id="KW-1185">Reference proteome</keyword>
<gene>
    <name evidence="1" type="ORF">B0X71_19855</name>
</gene>
<dbReference type="OrthoDB" id="2428905at2"/>
<name>A0A1Q2L4S7_9BACL</name>
<dbReference type="EMBL" id="CP019641">
    <property type="protein sequence ID" value="AQQ55423.1"/>
    <property type="molecule type" value="Genomic_DNA"/>
</dbReference>
<evidence type="ECO:0000313" key="2">
    <source>
        <dbReference type="Proteomes" id="UP000188184"/>
    </source>
</evidence>
<geneLocation type="plasmid" evidence="1 2">
    <name>unnamed1</name>
</geneLocation>
<proteinExistence type="predicted"/>
<dbReference type="Proteomes" id="UP000188184">
    <property type="component" value="Plasmid unnamed1"/>
</dbReference>
<protein>
    <submittedName>
        <fullName evidence="1">Uncharacterized protein</fullName>
    </submittedName>
</protein>